<evidence type="ECO:0000256" key="2">
    <source>
        <dbReference type="ARBA" id="ARBA00022670"/>
    </source>
</evidence>
<dbReference type="MEROPS" id="C14.018"/>
<dbReference type="InterPro" id="IPR001309">
    <property type="entry name" value="Pept_C14_p20"/>
</dbReference>
<dbReference type="PANTHER" id="PTHR47901:SF8">
    <property type="entry name" value="CASPASE-3"/>
    <property type="match status" value="1"/>
</dbReference>
<keyword evidence="4" id="KW-0378">Hydrolase</keyword>
<dbReference type="SMART" id="SM00115">
    <property type="entry name" value="CASc"/>
    <property type="match status" value="1"/>
</dbReference>
<dbReference type="InterPro" id="IPR033139">
    <property type="entry name" value="Caspase_cys_AS"/>
</dbReference>
<dbReference type="InterPro" id="IPR015917">
    <property type="entry name" value="Pept_C14A"/>
</dbReference>
<keyword evidence="7" id="KW-1185">Reference proteome</keyword>
<organism evidence="6 7">
    <name type="scientific">Chelonia mydas</name>
    <name type="common">Green sea-turtle</name>
    <name type="synonym">Chelonia agassizi</name>
    <dbReference type="NCBI Taxonomy" id="8469"/>
    <lineage>
        <taxon>Eukaryota</taxon>
        <taxon>Metazoa</taxon>
        <taxon>Chordata</taxon>
        <taxon>Craniata</taxon>
        <taxon>Vertebrata</taxon>
        <taxon>Euteleostomi</taxon>
        <taxon>Archelosauria</taxon>
        <taxon>Testudinata</taxon>
        <taxon>Testudines</taxon>
        <taxon>Cryptodira</taxon>
        <taxon>Durocryptodira</taxon>
        <taxon>Americhelydia</taxon>
        <taxon>Chelonioidea</taxon>
        <taxon>Cheloniidae</taxon>
        <taxon>Chelonia</taxon>
    </lineage>
</organism>
<dbReference type="InterPro" id="IPR029030">
    <property type="entry name" value="Caspase-like_dom_sf"/>
</dbReference>
<evidence type="ECO:0000259" key="5">
    <source>
        <dbReference type="PROSITE" id="PS50208"/>
    </source>
</evidence>
<evidence type="ECO:0000256" key="3">
    <source>
        <dbReference type="ARBA" id="ARBA00022703"/>
    </source>
</evidence>
<keyword evidence="3" id="KW-0053">Apoptosis</keyword>
<dbReference type="AlphaFoldDB" id="M7BS78"/>
<dbReference type="PROSITE" id="PS01122">
    <property type="entry name" value="CASPASE_CYS"/>
    <property type="match status" value="1"/>
</dbReference>
<feature type="domain" description="Caspase family p20" evidence="5">
    <location>
        <begin position="16"/>
        <end position="130"/>
    </location>
</feature>
<dbReference type="PRINTS" id="PR00376">
    <property type="entry name" value="IL1BCENZYME"/>
</dbReference>
<evidence type="ECO:0000313" key="6">
    <source>
        <dbReference type="EMBL" id="EMP40054.1"/>
    </source>
</evidence>
<dbReference type="STRING" id="8469.M7BS78"/>
<dbReference type="PANTHER" id="PTHR47901">
    <property type="entry name" value="CASPASE RECRUITMENT DOMAIN-CONTAINING PROTEIN 18"/>
    <property type="match status" value="1"/>
</dbReference>
<evidence type="ECO:0000313" key="7">
    <source>
        <dbReference type="Proteomes" id="UP000031443"/>
    </source>
</evidence>
<accession>M7BS78</accession>
<dbReference type="PROSITE" id="PS50208">
    <property type="entry name" value="CASPASE_P20"/>
    <property type="match status" value="1"/>
</dbReference>
<evidence type="ECO:0000256" key="1">
    <source>
        <dbReference type="ARBA" id="ARBA00010134"/>
    </source>
</evidence>
<dbReference type="SUPFAM" id="SSF52129">
    <property type="entry name" value="Caspase-like"/>
    <property type="match status" value="1"/>
</dbReference>
<evidence type="ECO:0000256" key="4">
    <source>
        <dbReference type="ARBA" id="ARBA00022801"/>
    </source>
</evidence>
<protein>
    <submittedName>
        <fullName evidence="6">Caspase-14</fullName>
    </submittedName>
</protein>
<dbReference type="EMBL" id="KB514786">
    <property type="protein sequence ID" value="EMP40054.1"/>
    <property type="molecule type" value="Genomic_DNA"/>
</dbReference>
<proteinExistence type="inferred from homology"/>
<comment type="similarity">
    <text evidence="1">Belongs to the peptidase C14A family.</text>
</comment>
<name>M7BS78_CHEMY</name>
<dbReference type="InterPro" id="IPR002398">
    <property type="entry name" value="Pept_C14"/>
</dbReference>
<dbReference type="InterPro" id="IPR011600">
    <property type="entry name" value="Pept_C14_caspase"/>
</dbReference>
<dbReference type="Gene3D" id="3.40.50.1460">
    <property type="match status" value="1"/>
</dbReference>
<keyword evidence="2" id="KW-0645">Protease</keyword>
<sequence>MGGARLALTLCATENREGAESDIKALEIMFNTLGFKNQVIRHPKASGFREELEKFRNKIDTKSDPVSCCFVVLMAHSGKSKNPGDDRPKSGTDGEEMELEKLFAEMTNETCRALRGKPKVFIIQACRGDSKDKGVLVKKSDPTDSPAINSCSASQRSLNQLLFQ</sequence>
<reference evidence="7" key="1">
    <citation type="journal article" date="2013" name="Nat. Genet.">
        <title>The draft genomes of soft-shell turtle and green sea turtle yield insights into the development and evolution of the turtle-specific body plan.</title>
        <authorList>
            <person name="Wang Z."/>
            <person name="Pascual-Anaya J."/>
            <person name="Zadissa A."/>
            <person name="Li W."/>
            <person name="Niimura Y."/>
            <person name="Huang Z."/>
            <person name="Li C."/>
            <person name="White S."/>
            <person name="Xiong Z."/>
            <person name="Fang D."/>
            <person name="Wang B."/>
            <person name="Ming Y."/>
            <person name="Chen Y."/>
            <person name="Zheng Y."/>
            <person name="Kuraku S."/>
            <person name="Pignatelli M."/>
            <person name="Herrero J."/>
            <person name="Beal K."/>
            <person name="Nozawa M."/>
            <person name="Li Q."/>
            <person name="Wang J."/>
            <person name="Zhang H."/>
            <person name="Yu L."/>
            <person name="Shigenobu S."/>
            <person name="Wang J."/>
            <person name="Liu J."/>
            <person name="Flicek P."/>
            <person name="Searle S."/>
            <person name="Wang J."/>
            <person name="Kuratani S."/>
            <person name="Yin Y."/>
            <person name="Aken B."/>
            <person name="Zhang G."/>
            <person name="Irie N."/>
        </authorList>
    </citation>
    <scope>NUCLEOTIDE SEQUENCE [LARGE SCALE GENOMIC DNA]</scope>
</reference>
<dbReference type="GO" id="GO:0006915">
    <property type="term" value="P:apoptotic process"/>
    <property type="evidence" value="ECO:0007669"/>
    <property type="project" value="UniProtKB-KW"/>
</dbReference>
<dbReference type="Pfam" id="PF00656">
    <property type="entry name" value="Peptidase_C14"/>
    <property type="match status" value="1"/>
</dbReference>
<gene>
    <name evidence="6" type="ORF">UY3_02712</name>
</gene>
<dbReference type="GO" id="GO:0004197">
    <property type="term" value="F:cysteine-type endopeptidase activity"/>
    <property type="evidence" value="ECO:0007669"/>
    <property type="project" value="InterPro"/>
</dbReference>
<dbReference type="Proteomes" id="UP000031443">
    <property type="component" value="Unassembled WGS sequence"/>
</dbReference>
<dbReference type="GO" id="GO:0006508">
    <property type="term" value="P:proteolysis"/>
    <property type="evidence" value="ECO:0007669"/>
    <property type="project" value="UniProtKB-KW"/>
</dbReference>